<dbReference type="CDD" id="cd09917">
    <property type="entry name" value="F-box_SF"/>
    <property type="match status" value="1"/>
</dbReference>
<organism evidence="3 4">
    <name type="scientific">Didymella exigua CBS 183.55</name>
    <dbReference type="NCBI Taxonomy" id="1150837"/>
    <lineage>
        <taxon>Eukaryota</taxon>
        <taxon>Fungi</taxon>
        <taxon>Dikarya</taxon>
        <taxon>Ascomycota</taxon>
        <taxon>Pezizomycotina</taxon>
        <taxon>Dothideomycetes</taxon>
        <taxon>Pleosporomycetidae</taxon>
        <taxon>Pleosporales</taxon>
        <taxon>Pleosporineae</taxon>
        <taxon>Didymellaceae</taxon>
        <taxon>Didymella</taxon>
    </lineage>
</organism>
<dbReference type="SUPFAM" id="SSF81383">
    <property type="entry name" value="F-box domain"/>
    <property type="match status" value="1"/>
</dbReference>
<dbReference type="AlphaFoldDB" id="A0A6A5RMI7"/>
<evidence type="ECO:0000313" key="4">
    <source>
        <dbReference type="Proteomes" id="UP000800082"/>
    </source>
</evidence>
<evidence type="ECO:0000313" key="3">
    <source>
        <dbReference type="EMBL" id="KAF1929621.1"/>
    </source>
</evidence>
<feature type="region of interest" description="Disordered" evidence="1">
    <location>
        <begin position="100"/>
        <end position="124"/>
    </location>
</feature>
<evidence type="ECO:0000256" key="1">
    <source>
        <dbReference type="SAM" id="MobiDB-lite"/>
    </source>
</evidence>
<protein>
    <recommendedName>
        <fullName evidence="2">F-box domain-containing protein</fullName>
    </recommendedName>
</protein>
<reference evidence="3" key="1">
    <citation type="journal article" date="2020" name="Stud. Mycol.">
        <title>101 Dothideomycetes genomes: a test case for predicting lifestyles and emergence of pathogens.</title>
        <authorList>
            <person name="Haridas S."/>
            <person name="Albert R."/>
            <person name="Binder M."/>
            <person name="Bloem J."/>
            <person name="Labutti K."/>
            <person name="Salamov A."/>
            <person name="Andreopoulos B."/>
            <person name="Baker S."/>
            <person name="Barry K."/>
            <person name="Bills G."/>
            <person name="Bluhm B."/>
            <person name="Cannon C."/>
            <person name="Castanera R."/>
            <person name="Culley D."/>
            <person name="Daum C."/>
            <person name="Ezra D."/>
            <person name="Gonzalez J."/>
            <person name="Henrissat B."/>
            <person name="Kuo A."/>
            <person name="Liang C."/>
            <person name="Lipzen A."/>
            <person name="Lutzoni F."/>
            <person name="Magnuson J."/>
            <person name="Mondo S."/>
            <person name="Nolan M."/>
            <person name="Ohm R."/>
            <person name="Pangilinan J."/>
            <person name="Park H.-J."/>
            <person name="Ramirez L."/>
            <person name="Alfaro M."/>
            <person name="Sun H."/>
            <person name="Tritt A."/>
            <person name="Yoshinaga Y."/>
            <person name="Zwiers L.-H."/>
            <person name="Turgeon B."/>
            <person name="Goodwin S."/>
            <person name="Spatafora J."/>
            <person name="Crous P."/>
            <person name="Grigoriev I."/>
        </authorList>
    </citation>
    <scope>NUCLEOTIDE SEQUENCE</scope>
    <source>
        <strain evidence="3">CBS 183.55</strain>
    </source>
</reference>
<dbReference type="GeneID" id="54344972"/>
<gene>
    <name evidence="3" type="ORF">M421DRAFT_125271</name>
</gene>
<dbReference type="RefSeq" id="XP_033449869.1">
    <property type="nucleotide sequence ID" value="XM_033587326.1"/>
</dbReference>
<dbReference type="Pfam" id="PF12937">
    <property type="entry name" value="F-box-like"/>
    <property type="match status" value="1"/>
</dbReference>
<dbReference type="OrthoDB" id="1689567at2759"/>
<keyword evidence="4" id="KW-1185">Reference proteome</keyword>
<proteinExistence type="predicted"/>
<dbReference type="EMBL" id="ML978965">
    <property type="protein sequence ID" value="KAF1929621.1"/>
    <property type="molecule type" value="Genomic_DNA"/>
</dbReference>
<feature type="domain" description="F-box" evidence="2">
    <location>
        <begin position="289"/>
        <end position="326"/>
    </location>
</feature>
<evidence type="ECO:0000259" key="2">
    <source>
        <dbReference type="Pfam" id="PF12937"/>
    </source>
</evidence>
<accession>A0A6A5RMI7</accession>
<feature type="compositionally biased region" description="Basic and acidic residues" evidence="1">
    <location>
        <begin position="18"/>
        <end position="31"/>
    </location>
</feature>
<dbReference type="InterPro" id="IPR036047">
    <property type="entry name" value="F-box-like_dom_sf"/>
</dbReference>
<feature type="region of interest" description="Disordered" evidence="1">
    <location>
        <begin position="242"/>
        <end position="261"/>
    </location>
</feature>
<name>A0A6A5RMI7_9PLEO</name>
<dbReference type="InterPro" id="IPR001810">
    <property type="entry name" value="F-box_dom"/>
</dbReference>
<dbReference type="Proteomes" id="UP000800082">
    <property type="component" value="Unassembled WGS sequence"/>
</dbReference>
<feature type="region of interest" description="Disordered" evidence="1">
    <location>
        <begin position="1"/>
        <end position="31"/>
    </location>
</feature>
<sequence>MCQTMEHMSEASSCIDATPRRATEHSGSRSYRDLDIPATRRSEVLRHVFPRSTRLPTTASRGSTSRISRVDHYRSAFLYRRQLRPRGTFHRVISSLFSGNTERGAHSTSPQTRSRASSFGSRPASSIHGSVPSFDLVSPGVFLFSGPSLQSAESHNNSTSQLPGLTESFDDTCLYRHIRTDSFSMVDRASVEEVVLEPVESLLGVVRSMSGVLLGVNTPIEELADPLSECPENETGLLGQITTQGDTPSSTPTANDSFQTPMITGKMLKGPTLTYEKAVAQSPLPPSGTLPIEILVSIYIYLNAKDFNAARRTCRRWMMASLNRSLLVAMLTRGGWTGDISCTTSRLSACSGQMQIHSTPYSDGVWSISRYLSRQCALNAHWTGNGLDAGPVIVESTDIDFSDLADGYAPHKGRANGGLIFTASICGKYLMVVKDTLIYIYAMRDGLLQPLTSVLCPRRVLSVSMNTSVGRDAVAALLEGRMGMVCELRYGRPPPEPASEDTCVEGDGFPPRAGTQPTIPVGDTSDLQYAIDSLEHTSPRVLRGFPYVQNPDLDTFSAIELRAHSQEFSLRGTDNPNTHDQNLINQTWNLNLRGPLKNLRTNSVATPSAQNIPLESGTSIFYRHLCSEDDPPRNVSICPQRRCVAFGCSAGIELHWIDALTGQSLSRWFPLTSPSDHLYFLSPRPGFESAKKLRLISSAAHPSDRPALNRKFFPNPMTIPFWNSFAWEGHRRQSHDCDHLQAVPLSDGHHVLFIDPSTKRLTLGCDAPLGGPTKLLRKVVLTPPENPDPLKQSTHFQSVPRFYTAAADMSSGARIVVAYGDIIVLYSIPPDVLALSKLEQAAESREIYNAPPFSSDGRHRDHWLNWWDEPVAFDPADRPEGETNTSIWPISLSGTEIGRLPDISELTIQTHPDITIWAFTYTSQCKTWRLRNYADPVVRAMQRIDRCGLVHDSHPLEHDANVGMHDAPPRRIASSAFPLHVQGKERETPAAERSVGMGFDGCASGVLKRVPRALAVENDDWVDVVDVRGCKDAWFEGGGDVVSWWEG</sequence>